<dbReference type="SUPFAM" id="SSF52402">
    <property type="entry name" value="Adenine nucleotide alpha hydrolases-like"/>
    <property type="match status" value="2"/>
</dbReference>
<dbReference type="Proteomes" id="UP000199417">
    <property type="component" value="Unassembled WGS sequence"/>
</dbReference>
<dbReference type="EMBL" id="FNAB01000006">
    <property type="protein sequence ID" value="SDD74515.1"/>
    <property type="molecule type" value="Genomic_DNA"/>
</dbReference>
<keyword evidence="5" id="KW-1185">Reference proteome</keyword>
<feature type="domain" description="UspA" evidence="3">
    <location>
        <begin position="10"/>
        <end position="146"/>
    </location>
</feature>
<proteinExistence type="inferred from homology"/>
<reference evidence="4 5" key="1">
    <citation type="submission" date="2016-10" db="EMBL/GenBank/DDBJ databases">
        <authorList>
            <person name="de Groot N.N."/>
        </authorList>
    </citation>
    <scope>NUCLEOTIDE SEQUENCE [LARGE SCALE GENOMIC DNA]</scope>
    <source>
        <strain evidence="4 5">JCM 11308</strain>
    </source>
</reference>
<evidence type="ECO:0000256" key="1">
    <source>
        <dbReference type="ARBA" id="ARBA00008791"/>
    </source>
</evidence>
<gene>
    <name evidence="4" type="ORF">SAMN05444580_106125</name>
</gene>
<dbReference type="PRINTS" id="PR01438">
    <property type="entry name" value="UNVRSLSTRESS"/>
</dbReference>
<dbReference type="AlphaFoldDB" id="A0A1G6XB53"/>
<name>A0A1G6XB53_9NOCA</name>
<dbReference type="RefSeq" id="WP_072845883.1">
    <property type="nucleotide sequence ID" value="NZ_FNAB01000006.1"/>
</dbReference>
<sequence>MTTAPIRHGIVAGIDGSDSAMDAARWAAGAAQRFDEPLHLTHLLPKTPKSADGTSTEPEEKLDDQLLAEGDELLDAAEKAVREANPDVVVERSVKHGPPARGLVDLSRTARMLVLGRAGTSEMQSVFLGSDVIRVANNAKCPVAVWRGTHAPDDTASRPVVVGVDGSKLSDLAVAHAFEFAAFFEVPLIAVHCWREVAGFGGYSEARRFSDLEVHEQRSDARLAERLAGWGERYPDVKVTRSVERVGPNVALLEHTEEAQLVVVGSHGRNPFVASLIGSTSQSLIHHALCPVLVCREG</sequence>
<protein>
    <submittedName>
        <fullName evidence="4">Nucleotide-binding universal stress protein, UspA family</fullName>
    </submittedName>
</protein>
<feature type="domain" description="UspA" evidence="3">
    <location>
        <begin position="158"/>
        <end position="296"/>
    </location>
</feature>
<feature type="region of interest" description="Disordered" evidence="2">
    <location>
        <begin position="39"/>
        <end position="60"/>
    </location>
</feature>
<dbReference type="PANTHER" id="PTHR46268">
    <property type="entry name" value="STRESS RESPONSE PROTEIN NHAX"/>
    <property type="match status" value="1"/>
</dbReference>
<comment type="similarity">
    <text evidence="1">Belongs to the universal stress protein A family.</text>
</comment>
<evidence type="ECO:0000313" key="5">
    <source>
        <dbReference type="Proteomes" id="UP000199417"/>
    </source>
</evidence>
<dbReference type="InterPro" id="IPR014729">
    <property type="entry name" value="Rossmann-like_a/b/a_fold"/>
</dbReference>
<evidence type="ECO:0000313" key="4">
    <source>
        <dbReference type="EMBL" id="SDD74515.1"/>
    </source>
</evidence>
<evidence type="ECO:0000256" key="2">
    <source>
        <dbReference type="SAM" id="MobiDB-lite"/>
    </source>
</evidence>
<dbReference type="Gene3D" id="3.40.50.620">
    <property type="entry name" value="HUPs"/>
    <property type="match status" value="2"/>
</dbReference>
<dbReference type="PANTHER" id="PTHR46268:SF6">
    <property type="entry name" value="UNIVERSAL STRESS PROTEIN UP12"/>
    <property type="match status" value="1"/>
</dbReference>
<accession>A0A1G6XB53</accession>
<dbReference type="Pfam" id="PF00582">
    <property type="entry name" value="Usp"/>
    <property type="match status" value="2"/>
</dbReference>
<dbReference type="InterPro" id="IPR006016">
    <property type="entry name" value="UspA"/>
</dbReference>
<dbReference type="InterPro" id="IPR006015">
    <property type="entry name" value="Universal_stress_UspA"/>
</dbReference>
<organism evidence="4 5">
    <name type="scientific">Rhodococcus tukisamuensis</name>
    <dbReference type="NCBI Taxonomy" id="168276"/>
    <lineage>
        <taxon>Bacteria</taxon>
        <taxon>Bacillati</taxon>
        <taxon>Actinomycetota</taxon>
        <taxon>Actinomycetes</taxon>
        <taxon>Mycobacteriales</taxon>
        <taxon>Nocardiaceae</taxon>
        <taxon>Rhodococcus</taxon>
    </lineage>
</organism>
<dbReference type="STRING" id="168276.SAMN05444580_106125"/>
<evidence type="ECO:0000259" key="3">
    <source>
        <dbReference type="Pfam" id="PF00582"/>
    </source>
</evidence>